<evidence type="ECO:0000313" key="2">
    <source>
        <dbReference type="EMBL" id="AXF86678.1"/>
    </source>
</evidence>
<dbReference type="Proteomes" id="UP000252182">
    <property type="component" value="Chromosome"/>
</dbReference>
<dbReference type="AlphaFoldDB" id="A0A345DE90"/>
<feature type="domain" description="DUF6475" evidence="1">
    <location>
        <begin position="1"/>
        <end position="76"/>
    </location>
</feature>
<name>A0A345DE90_9BURK</name>
<keyword evidence="3" id="KW-1185">Reference proteome</keyword>
<reference evidence="3" key="1">
    <citation type="submission" date="2018-07" db="EMBL/GenBank/DDBJ databases">
        <authorList>
            <person name="Kim H."/>
        </authorList>
    </citation>
    <scope>NUCLEOTIDE SEQUENCE [LARGE SCALE GENOMIC DNA]</scope>
    <source>
        <strain evidence="3">F02</strain>
    </source>
</reference>
<accession>A0A345DE90</accession>
<sequence length="107" mass="11958">MGGWVNFCKGEEKDFEFKRLRFIESYKTIRKRGDVADYPRRLMGISNQQNAMNGFKLAQPRLVGDPDRAIAVLSNGSDGSSLRVITLSEQGAQMIKDKAAGIFKLAM</sequence>
<dbReference type="InterPro" id="IPR045521">
    <property type="entry name" value="DUF6475"/>
</dbReference>
<evidence type="ECO:0000313" key="3">
    <source>
        <dbReference type="Proteomes" id="UP000252182"/>
    </source>
</evidence>
<protein>
    <recommendedName>
        <fullName evidence="1">DUF6475 domain-containing protein</fullName>
    </recommendedName>
</protein>
<proteinExistence type="predicted"/>
<evidence type="ECO:0000259" key="1">
    <source>
        <dbReference type="Pfam" id="PF20081"/>
    </source>
</evidence>
<gene>
    <name evidence="2" type="ORF">DTO96_102433</name>
</gene>
<dbReference type="Pfam" id="PF20081">
    <property type="entry name" value="DUF6475"/>
    <property type="match status" value="1"/>
</dbReference>
<dbReference type="EMBL" id="CP031124">
    <property type="protein sequence ID" value="AXF86678.1"/>
    <property type="molecule type" value="Genomic_DNA"/>
</dbReference>
<organism evidence="2 3">
    <name type="scientific">Ephemeroptericola cinctiostellae</name>
    <dbReference type="NCBI Taxonomy" id="2268024"/>
    <lineage>
        <taxon>Bacteria</taxon>
        <taxon>Pseudomonadati</taxon>
        <taxon>Pseudomonadota</taxon>
        <taxon>Betaproteobacteria</taxon>
        <taxon>Burkholderiales</taxon>
        <taxon>Burkholderiaceae</taxon>
        <taxon>Ephemeroptericola</taxon>
    </lineage>
</organism>
<dbReference type="KEGG" id="hyf:DTO96_102433"/>